<dbReference type="OrthoDB" id="10479990at2759"/>
<dbReference type="Proteomes" id="UP000701801">
    <property type="component" value="Unassembled WGS sequence"/>
</dbReference>
<feature type="chain" id="PRO_5040376589" evidence="1">
    <location>
        <begin position="21"/>
        <end position="69"/>
    </location>
</feature>
<sequence>MKFFTLLVSLSLASVSIAAAVPGYVTEGLLKRQGTPTPIPLSNCQSICGTYPVLKCVEDGNIIGYACGV</sequence>
<dbReference type="EMBL" id="CAJVRM010000057">
    <property type="protein sequence ID" value="CAG8972920.1"/>
    <property type="molecule type" value="Genomic_DNA"/>
</dbReference>
<name>A0A9N9LCS5_9HELO</name>
<dbReference type="AlphaFoldDB" id="A0A9N9LCS5"/>
<keyword evidence="1" id="KW-0732">Signal</keyword>
<evidence type="ECO:0000256" key="1">
    <source>
        <dbReference type="SAM" id="SignalP"/>
    </source>
</evidence>
<reference evidence="2" key="1">
    <citation type="submission" date="2021-07" db="EMBL/GenBank/DDBJ databases">
        <authorList>
            <person name="Durling M."/>
        </authorList>
    </citation>
    <scope>NUCLEOTIDE SEQUENCE</scope>
</reference>
<feature type="signal peptide" evidence="1">
    <location>
        <begin position="1"/>
        <end position="20"/>
    </location>
</feature>
<evidence type="ECO:0000313" key="3">
    <source>
        <dbReference type="Proteomes" id="UP000701801"/>
    </source>
</evidence>
<organism evidence="2 3">
    <name type="scientific">Hymenoscyphus albidus</name>
    <dbReference type="NCBI Taxonomy" id="595503"/>
    <lineage>
        <taxon>Eukaryota</taxon>
        <taxon>Fungi</taxon>
        <taxon>Dikarya</taxon>
        <taxon>Ascomycota</taxon>
        <taxon>Pezizomycotina</taxon>
        <taxon>Leotiomycetes</taxon>
        <taxon>Helotiales</taxon>
        <taxon>Helotiaceae</taxon>
        <taxon>Hymenoscyphus</taxon>
    </lineage>
</organism>
<gene>
    <name evidence="2" type="ORF">HYALB_00001340</name>
</gene>
<evidence type="ECO:0000313" key="2">
    <source>
        <dbReference type="EMBL" id="CAG8972920.1"/>
    </source>
</evidence>
<keyword evidence="3" id="KW-1185">Reference proteome</keyword>
<comment type="caution">
    <text evidence="2">The sequence shown here is derived from an EMBL/GenBank/DDBJ whole genome shotgun (WGS) entry which is preliminary data.</text>
</comment>
<proteinExistence type="predicted"/>
<protein>
    <submittedName>
        <fullName evidence="2">Uncharacterized protein</fullName>
    </submittedName>
</protein>
<accession>A0A9N9LCS5</accession>